<evidence type="ECO:0000256" key="2">
    <source>
        <dbReference type="ARBA" id="ARBA00022679"/>
    </source>
</evidence>
<feature type="region of interest" description="Disordered" evidence="3">
    <location>
        <begin position="414"/>
        <end position="434"/>
    </location>
</feature>
<keyword evidence="2 5" id="KW-0808">Transferase</keyword>
<evidence type="ECO:0000256" key="3">
    <source>
        <dbReference type="SAM" id="MobiDB-lite"/>
    </source>
</evidence>
<dbReference type="AlphaFoldDB" id="A0A1D8A735"/>
<dbReference type="RefSeq" id="WP_069708797.1">
    <property type="nucleotide sequence ID" value="NZ_CP017075.1"/>
</dbReference>
<sequence length="434" mass="47337">MSDIPDNDTLLIYAPVPLHRDAAGNLFVEAQAVNGLRLWAANFARVIVMMPLSPEPVPAGWVPVSDTGGKLDRVRFEMLPMAYRPDQFLRHLPATRRHIRRLIAEAQWLSFAIGGLFGDWGAVAGFAAHDMGRPFAVWTDRVESEVVRKSSASGPWKERLRARLTHRPMAWLERAVIRRAALGLFHGRETYETYAPFATGPAEVVHDIHIAPGDHITADRLAVKVAQAGEGPLRLVYTGRADPMKGPLDWIEVLERLAATGVDFRARWLGDGSERPAMLARIAAAGLEARVEMPGFVTDRTAILEELRGAHAFLFCHLTPESPRCLIEALASGCPIVGYGSTYPADLISVHGAGVLVPMGDRAALAGELARLDADRPRLSDLIVKASRDGAPFTDEHVFEHRSEVIRRHLGPANAMAGSHPVRPRAGKPAISGA</sequence>
<reference evidence="6" key="1">
    <citation type="journal article" date="2017" name="J. Biotechnol.">
        <title>Complete genome sequence of Novosphingobium resinovorum SA1, a versatile xenobiotic-degrading bacterium capable of utilizing sulfanilic acid.</title>
        <authorList>
            <person name="Hegedus B."/>
            <person name="Kos P.B."/>
            <person name="Balint B."/>
            <person name="Maroti G."/>
            <person name="Gan H.M."/>
            <person name="Perei K."/>
            <person name="Rakhely G."/>
        </authorList>
    </citation>
    <scope>NUCLEOTIDE SEQUENCE [LARGE SCALE GENOMIC DNA]</scope>
    <source>
        <strain evidence="6">SA1</strain>
    </source>
</reference>
<dbReference type="PANTHER" id="PTHR12526">
    <property type="entry name" value="GLYCOSYLTRANSFERASE"/>
    <property type="match status" value="1"/>
</dbReference>
<dbReference type="SUPFAM" id="SSF53756">
    <property type="entry name" value="UDP-Glycosyltransferase/glycogen phosphorylase"/>
    <property type="match status" value="1"/>
</dbReference>
<dbReference type="KEGG" id="nre:BES08_15090"/>
<dbReference type="InterPro" id="IPR001296">
    <property type="entry name" value="Glyco_trans_1"/>
</dbReference>
<dbReference type="GO" id="GO:0016757">
    <property type="term" value="F:glycosyltransferase activity"/>
    <property type="evidence" value="ECO:0007669"/>
    <property type="project" value="UniProtKB-KW"/>
</dbReference>
<evidence type="ECO:0000256" key="1">
    <source>
        <dbReference type="ARBA" id="ARBA00022676"/>
    </source>
</evidence>
<dbReference type="PANTHER" id="PTHR12526:SF510">
    <property type="entry name" value="D-INOSITOL 3-PHOSPHATE GLYCOSYLTRANSFERASE"/>
    <property type="match status" value="1"/>
</dbReference>
<feature type="domain" description="Glycosyl transferase family 1" evidence="4">
    <location>
        <begin position="229"/>
        <end position="385"/>
    </location>
</feature>
<name>A0A1D8A735_9SPHN</name>
<evidence type="ECO:0000313" key="6">
    <source>
        <dbReference type="Proteomes" id="UP000094626"/>
    </source>
</evidence>
<evidence type="ECO:0000259" key="4">
    <source>
        <dbReference type="Pfam" id="PF00534"/>
    </source>
</evidence>
<evidence type="ECO:0000313" key="5">
    <source>
        <dbReference type="EMBL" id="AOR77927.1"/>
    </source>
</evidence>
<dbReference type="EMBL" id="CP017075">
    <property type="protein sequence ID" value="AOR77927.1"/>
    <property type="molecule type" value="Genomic_DNA"/>
</dbReference>
<accession>A0A1D8A735</accession>
<keyword evidence="6" id="KW-1185">Reference proteome</keyword>
<dbReference type="OrthoDB" id="503550at2"/>
<protein>
    <submittedName>
        <fullName evidence="5">Glycosyl transferase family 1</fullName>
    </submittedName>
</protein>
<dbReference type="Gene3D" id="3.40.50.2000">
    <property type="entry name" value="Glycogen Phosphorylase B"/>
    <property type="match status" value="1"/>
</dbReference>
<proteinExistence type="predicted"/>
<keyword evidence="1" id="KW-0328">Glycosyltransferase</keyword>
<dbReference type="Proteomes" id="UP000094626">
    <property type="component" value="Chromosome"/>
</dbReference>
<organism evidence="5 6">
    <name type="scientific">Novosphingobium resinovorum</name>
    <dbReference type="NCBI Taxonomy" id="158500"/>
    <lineage>
        <taxon>Bacteria</taxon>
        <taxon>Pseudomonadati</taxon>
        <taxon>Pseudomonadota</taxon>
        <taxon>Alphaproteobacteria</taxon>
        <taxon>Sphingomonadales</taxon>
        <taxon>Sphingomonadaceae</taxon>
        <taxon>Novosphingobium</taxon>
    </lineage>
</organism>
<gene>
    <name evidence="5" type="ORF">BES08_15090</name>
</gene>
<dbReference type="Pfam" id="PF00534">
    <property type="entry name" value="Glycos_transf_1"/>
    <property type="match status" value="1"/>
</dbReference>